<dbReference type="InterPro" id="IPR027379">
    <property type="entry name" value="CLS_N"/>
</dbReference>
<organism evidence="8 9">
    <name type="scientific">Arachidicoccus soli</name>
    <dbReference type="NCBI Taxonomy" id="2341117"/>
    <lineage>
        <taxon>Bacteria</taxon>
        <taxon>Pseudomonadati</taxon>
        <taxon>Bacteroidota</taxon>
        <taxon>Chitinophagia</taxon>
        <taxon>Chitinophagales</taxon>
        <taxon>Chitinophagaceae</taxon>
        <taxon>Arachidicoccus</taxon>
    </lineage>
</organism>
<dbReference type="OrthoDB" id="1123412at2"/>
<comment type="subcellular location">
    <subcellularLocation>
        <location evidence="1">Cell membrane</location>
        <topology evidence="1">Multi-pass membrane protein</topology>
    </subcellularLocation>
</comment>
<evidence type="ECO:0000256" key="3">
    <source>
        <dbReference type="ARBA" id="ARBA00022692"/>
    </source>
</evidence>
<keyword evidence="5 6" id="KW-0472">Membrane</keyword>
<evidence type="ECO:0000313" key="9">
    <source>
        <dbReference type="Proteomes" id="UP000266118"/>
    </source>
</evidence>
<dbReference type="Pfam" id="PF13396">
    <property type="entry name" value="PLDc_N"/>
    <property type="match status" value="1"/>
</dbReference>
<evidence type="ECO:0000256" key="4">
    <source>
        <dbReference type="ARBA" id="ARBA00022989"/>
    </source>
</evidence>
<feature type="transmembrane region" description="Helical" evidence="6">
    <location>
        <begin position="40"/>
        <end position="61"/>
    </location>
</feature>
<dbReference type="KEGG" id="ark:D6B99_04865"/>
<evidence type="ECO:0000256" key="5">
    <source>
        <dbReference type="ARBA" id="ARBA00023136"/>
    </source>
</evidence>
<evidence type="ECO:0000256" key="1">
    <source>
        <dbReference type="ARBA" id="ARBA00004651"/>
    </source>
</evidence>
<dbReference type="GO" id="GO:0005886">
    <property type="term" value="C:plasma membrane"/>
    <property type="evidence" value="ECO:0007669"/>
    <property type="project" value="UniProtKB-SubCell"/>
</dbReference>
<keyword evidence="4 6" id="KW-1133">Transmembrane helix</keyword>
<dbReference type="EMBL" id="CP032489">
    <property type="protein sequence ID" value="AYD47002.1"/>
    <property type="molecule type" value="Genomic_DNA"/>
</dbReference>
<keyword evidence="3 6" id="KW-0812">Transmembrane</keyword>
<feature type="domain" description="Cardiolipin synthase N-terminal" evidence="7">
    <location>
        <begin position="22"/>
        <end position="62"/>
    </location>
</feature>
<reference evidence="8 9" key="1">
    <citation type="submission" date="2018-09" db="EMBL/GenBank/DDBJ databases">
        <title>Arachidicoccus sp. nov., a bacterium isolated from soil.</title>
        <authorList>
            <person name="Weon H.-Y."/>
            <person name="Kwon S.-W."/>
            <person name="Lee S.A."/>
        </authorList>
    </citation>
    <scope>NUCLEOTIDE SEQUENCE [LARGE SCALE GENOMIC DNA]</scope>
    <source>
        <strain evidence="8 9">KIS59-12</strain>
    </source>
</reference>
<accession>A0A386HMV1</accession>
<name>A0A386HMV1_9BACT</name>
<proteinExistence type="predicted"/>
<keyword evidence="2" id="KW-1003">Cell membrane</keyword>
<dbReference type="Proteomes" id="UP000266118">
    <property type="component" value="Chromosome"/>
</dbReference>
<dbReference type="AlphaFoldDB" id="A0A386HMV1"/>
<evidence type="ECO:0000256" key="2">
    <source>
        <dbReference type="ARBA" id="ARBA00022475"/>
    </source>
</evidence>
<gene>
    <name evidence="8" type="ORF">D6B99_04865</name>
</gene>
<evidence type="ECO:0000259" key="7">
    <source>
        <dbReference type="Pfam" id="PF13396"/>
    </source>
</evidence>
<protein>
    <submittedName>
        <fullName evidence="8">PLDc_N domain-containing protein</fullName>
    </submittedName>
</protein>
<evidence type="ECO:0000256" key="6">
    <source>
        <dbReference type="SAM" id="Phobius"/>
    </source>
</evidence>
<evidence type="ECO:0000313" key="8">
    <source>
        <dbReference type="EMBL" id="AYD47002.1"/>
    </source>
</evidence>
<dbReference type="RefSeq" id="WP_119985650.1">
    <property type="nucleotide sequence ID" value="NZ_CP032489.1"/>
</dbReference>
<keyword evidence="9" id="KW-1185">Reference proteome</keyword>
<feature type="transmembrane region" description="Helical" evidence="6">
    <location>
        <begin position="6"/>
        <end position="28"/>
    </location>
</feature>
<sequence>MQPNPHSIIPLILFFGVIPIGLMLYCLFDIFKNKYTGNGKLIWIIITVVLPVLGPLLYLFVGKNKSLK</sequence>